<name>A0A9X2BBZ7_9SPHI</name>
<dbReference type="RefSeq" id="WP_245128616.1">
    <property type="nucleotide sequence ID" value="NZ_JALJEJ010000001.1"/>
</dbReference>
<dbReference type="Proteomes" id="UP001139450">
    <property type="component" value="Unassembled WGS sequence"/>
</dbReference>
<protein>
    <recommendedName>
        <fullName evidence="3">HEAT repeat domain-containing protein</fullName>
    </recommendedName>
</protein>
<dbReference type="AlphaFoldDB" id="A0A9X2BBZ7"/>
<organism evidence="1 2">
    <name type="scientific">Mucilaginibacter straminoryzae</name>
    <dbReference type="NCBI Taxonomy" id="2932774"/>
    <lineage>
        <taxon>Bacteria</taxon>
        <taxon>Pseudomonadati</taxon>
        <taxon>Bacteroidota</taxon>
        <taxon>Sphingobacteriia</taxon>
        <taxon>Sphingobacteriales</taxon>
        <taxon>Sphingobacteriaceae</taxon>
        <taxon>Mucilaginibacter</taxon>
    </lineage>
</organism>
<keyword evidence="2" id="KW-1185">Reference proteome</keyword>
<dbReference type="EMBL" id="JALJEJ010000001">
    <property type="protein sequence ID" value="MCJ8208788.1"/>
    <property type="molecule type" value="Genomic_DNA"/>
</dbReference>
<comment type="caution">
    <text evidence="1">The sequence shown here is derived from an EMBL/GenBank/DDBJ whole genome shotgun (WGS) entry which is preliminary data.</text>
</comment>
<reference evidence="1" key="1">
    <citation type="submission" date="2022-04" db="EMBL/GenBank/DDBJ databases">
        <title>Mucilaginibacter sp. RS28 isolated from freshwater.</title>
        <authorList>
            <person name="Ko S.-R."/>
        </authorList>
    </citation>
    <scope>NUCLEOTIDE SEQUENCE</scope>
    <source>
        <strain evidence="1">RS28</strain>
    </source>
</reference>
<evidence type="ECO:0000313" key="2">
    <source>
        <dbReference type="Proteomes" id="UP001139450"/>
    </source>
</evidence>
<sequence length="165" mass="19168">MSNQLIKAFELIKPENLDETDKAELLRIFEVTESHSIRNKIALILSEVRYQPAIEIFIEKILDPKLYNYNGTLVFALYSLETTAYFLKITEMLYTQGYEARIEAFELFARDTPCIDTLMLDEAKVLLLKQRKKLESINISEKYENSTLHFVDAALKTIAKATPYF</sequence>
<gene>
    <name evidence="1" type="ORF">MUY27_03650</name>
</gene>
<evidence type="ECO:0008006" key="3">
    <source>
        <dbReference type="Google" id="ProtNLM"/>
    </source>
</evidence>
<evidence type="ECO:0000313" key="1">
    <source>
        <dbReference type="EMBL" id="MCJ8208788.1"/>
    </source>
</evidence>
<proteinExistence type="predicted"/>
<accession>A0A9X2BBZ7</accession>